<dbReference type="InterPro" id="IPR036271">
    <property type="entry name" value="Tet_transcr_reg_TetR-rel_C_sf"/>
</dbReference>
<name>A0ABU0RFH8_9ACTN</name>
<dbReference type="Gene3D" id="1.10.357.10">
    <property type="entry name" value="Tetracycline Repressor, domain 2"/>
    <property type="match status" value="1"/>
</dbReference>
<dbReference type="InterPro" id="IPR050109">
    <property type="entry name" value="HTH-type_TetR-like_transc_reg"/>
</dbReference>
<gene>
    <name evidence="6" type="ORF">QFZ49_000654</name>
</gene>
<evidence type="ECO:0000256" key="3">
    <source>
        <dbReference type="ARBA" id="ARBA00023163"/>
    </source>
</evidence>
<dbReference type="PANTHER" id="PTHR30055">
    <property type="entry name" value="HTH-TYPE TRANSCRIPTIONAL REGULATOR RUTR"/>
    <property type="match status" value="1"/>
</dbReference>
<evidence type="ECO:0000259" key="5">
    <source>
        <dbReference type="PROSITE" id="PS50977"/>
    </source>
</evidence>
<feature type="DNA-binding region" description="H-T-H motif" evidence="4">
    <location>
        <begin position="50"/>
        <end position="69"/>
    </location>
</feature>
<feature type="domain" description="HTH tetR-type" evidence="5">
    <location>
        <begin position="27"/>
        <end position="87"/>
    </location>
</feature>
<evidence type="ECO:0000256" key="4">
    <source>
        <dbReference type="PROSITE-ProRule" id="PRU00335"/>
    </source>
</evidence>
<reference evidence="6 7" key="1">
    <citation type="submission" date="2023-07" db="EMBL/GenBank/DDBJ databases">
        <title>Comparative genomics of wheat-associated soil bacteria to identify genetic determinants of phenazine resistance.</title>
        <authorList>
            <person name="Mouncey N."/>
        </authorList>
    </citation>
    <scope>NUCLEOTIDE SEQUENCE [LARGE SCALE GENOMIC DNA]</scope>
    <source>
        <strain evidence="6 7">W2I16</strain>
    </source>
</reference>
<dbReference type="PANTHER" id="PTHR30055:SF151">
    <property type="entry name" value="TRANSCRIPTIONAL REGULATORY PROTEIN"/>
    <property type="match status" value="1"/>
</dbReference>
<evidence type="ECO:0000256" key="2">
    <source>
        <dbReference type="ARBA" id="ARBA00023125"/>
    </source>
</evidence>
<dbReference type="SUPFAM" id="SSF46689">
    <property type="entry name" value="Homeodomain-like"/>
    <property type="match status" value="1"/>
</dbReference>
<dbReference type="InterPro" id="IPR009057">
    <property type="entry name" value="Homeodomain-like_sf"/>
</dbReference>
<evidence type="ECO:0000313" key="6">
    <source>
        <dbReference type="EMBL" id="MDQ0930747.1"/>
    </source>
</evidence>
<dbReference type="EMBL" id="JAUSZS010000002">
    <property type="protein sequence ID" value="MDQ0930747.1"/>
    <property type="molecule type" value="Genomic_DNA"/>
</dbReference>
<keyword evidence="2 4" id="KW-0238">DNA-binding</keyword>
<organism evidence="6 7">
    <name type="scientific">Streptomyces turgidiscabies</name>
    <dbReference type="NCBI Taxonomy" id="85558"/>
    <lineage>
        <taxon>Bacteria</taxon>
        <taxon>Bacillati</taxon>
        <taxon>Actinomycetota</taxon>
        <taxon>Actinomycetes</taxon>
        <taxon>Kitasatosporales</taxon>
        <taxon>Streptomycetaceae</taxon>
        <taxon>Streptomyces</taxon>
    </lineage>
</organism>
<dbReference type="SUPFAM" id="SSF48498">
    <property type="entry name" value="Tetracyclin repressor-like, C-terminal domain"/>
    <property type="match status" value="1"/>
</dbReference>
<comment type="caution">
    <text evidence="6">The sequence shown here is derived from an EMBL/GenBank/DDBJ whole genome shotgun (WGS) entry which is preliminary data.</text>
</comment>
<protein>
    <submittedName>
        <fullName evidence="6">AcrR family transcriptional regulator</fullName>
    </submittedName>
</protein>
<proteinExistence type="predicted"/>
<evidence type="ECO:0000256" key="1">
    <source>
        <dbReference type="ARBA" id="ARBA00023015"/>
    </source>
</evidence>
<keyword evidence="1" id="KW-0805">Transcription regulation</keyword>
<accession>A0ABU0RFH8</accession>
<keyword evidence="3" id="KW-0804">Transcription</keyword>
<evidence type="ECO:0000313" key="7">
    <source>
        <dbReference type="Proteomes" id="UP001223072"/>
    </source>
</evidence>
<dbReference type="InterPro" id="IPR001647">
    <property type="entry name" value="HTH_TetR"/>
</dbReference>
<dbReference type="PROSITE" id="PS50977">
    <property type="entry name" value="HTH_TETR_2"/>
    <property type="match status" value="1"/>
</dbReference>
<dbReference type="Proteomes" id="UP001223072">
    <property type="component" value="Unassembled WGS sequence"/>
</dbReference>
<sequence length="211" mass="23576">MRTVYPHSWLDYIMAIKTQGSPASSPGLTRRTIVNCAIRIADAEGIAALSMRRLANDLDSGVMSLYRHIANKDELLAAITRAVCDEHPYPSPAPPSWRDAVRLAAELDWEVYRQHPWTLVTQASARHFQDTSCLDWMTDALSELTDSPELARTLTLTVWSYVQGASIQRVARQLLPGDDEPEQSPIRPTEDDFFLGLEVLLDGFAQQVKGP</sequence>
<keyword evidence="7" id="KW-1185">Reference proteome</keyword>